<dbReference type="RefSeq" id="WP_220119274.1">
    <property type="nucleotide sequence ID" value="NZ_JAHZUY010000131.1"/>
</dbReference>
<comment type="caution">
    <text evidence="2">The sequence shown here is derived from an EMBL/GenBank/DDBJ whole genome shotgun (WGS) entry which is preliminary data.</text>
</comment>
<evidence type="ECO:0000313" key="3">
    <source>
        <dbReference type="Proteomes" id="UP001519924"/>
    </source>
</evidence>
<evidence type="ECO:0000256" key="1">
    <source>
        <dbReference type="SAM" id="Phobius"/>
    </source>
</evidence>
<protein>
    <recommendedName>
        <fullName evidence="4">Flp family type IVb pilin</fullName>
    </recommendedName>
</protein>
<dbReference type="EMBL" id="JAHZUY010000131">
    <property type="protein sequence ID" value="MBW8271524.1"/>
    <property type="molecule type" value="Genomic_DNA"/>
</dbReference>
<dbReference type="Proteomes" id="UP001519924">
    <property type="component" value="Unassembled WGS sequence"/>
</dbReference>
<organism evidence="2 3">
    <name type="scientific">Caldovatus aquaticus</name>
    <dbReference type="NCBI Taxonomy" id="2865671"/>
    <lineage>
        <taxon>Bacteria</taxon>
        <taxon>Pseudomonadati</taxon>
        <taxon>Pseudomonadota</taxon>
        <taxon>Alphaproteobacteria</taxon>
        <taxon>Acetobacterales</taxon>
        <taxon>Roseomonadaceae</taxon>
        <taxon>Caldovatus</taxon>
    </lineage>
</organism>
<keyword evidence="1" id="KW-0812">Transmembrane</keyword>
<evidence type="ECO:0008006" key="4">
    <source>
        <dbReference type="Google" id="ProtNLM"/>
    </source>
</evidence>
<proteinExistence type="predicted"/>
<feature type="transmembrane region" description="Helical" evidence="1">
    <location>
        <begin position="27"/>
        <end position="50"/>
    </location>
</feature>
<sequence>MSMARYGTLARRATAIGQRGELGAEAALVFGTLALIVAATADWLGVLAPVTAEFHRLLRGIL</sequence>
<keyword evidence="3" id="KW-1185">Reference proteome</keyword>
<accession>A0ABS7F7C9</accession>
<keyword evidence="1" id="KW-1133">Transmembrane helix</keyword>
<name>A0ABS7F7C9_9PROT</name>
<keyword evidence="1" id="KW-0472">Membrane</keyword>
<reference evidence="2 3" key="1">
    <citation type="submission" date="2021-08" db="EMBL/GenBank/DDBJ databases">
        <title>Caldovatus sediminis gen. nov., sp. nov., a moderately thermophilic bacterium isolated from a hot spring.</title>
        <authorList>
            <person name="Hu C.-J."/>
            <person name="Li W.-J."/>
            <person name="Xian W.-D."/>
        </authorList>
    </citation>
    <scope>NUCLEOTIDE SEQUENCE [LARGE SCALE GENOMIC DNA]</scope>
    <source>
        <strain evidence="2 3">SYSU G05006</strain>
    </source>
</reference>
<gene>
    <name evidence="2" type="ORF">K1J50_18790</name>
</gene>
<evidence type="ECO:0000313" key="2">
    <source>
        <dbReference type="EMBL" id="MBW8271524.1"/>
    </source>
</evidence>